<dbReference type="InterPro" id="IPR006104">
    <property type="entry name" value="Glyco_hydro_2_N"/>
</dbReference>
<dbReference type="InterPro" id="IPR008979">
    <property type="entry name" value="Galactose-bd-like_sf"/>
</dbReference>
<dbReference type="RefSeq" id="WP_323328702.1">
    <property type="nucleotide sequence ID" value="NZ_JAYGIL010000010.1"/>
</dbReference>
<dbReference type="SUPFAM" id="SSF49303">
    <property type="entry name" value="beta-Galactosidase/glucuronidase domain"/>
    <property type="match status" value="1"/>
</dbReference>
<organism evidence="9 10">
    <name type="scientific">Arcicella gelida</name>
    <dbReference type="NCBI Taxonomy" id="2984195"/>
    <lineage>
        <taxon>Bacteria</taxon>
        <taxon>Pseudomonadati</taxon>
        <taxon>Bacteroidota</taxon>
        <taxon>Cytophagia</taxon>
        <taxon>Cytophagales</taxon>
        <taxon>Flectobacillaceae</taxon>
        <taxon>Arcicella</taxon>
    </lineage>
</organism>
<dbReference type="InterPro" id="IPR013783">
    <property type="entry name" value="Ig-like_fold"/>
</dbReference>
<dbReference type="InterPro" id="IPR006103">
    <property type="entry name" value="Glyco_hydro_2_cat"/>
</dbReference>
<dbReference type="InterPro" id="IPR006101">
    <property type="entry name" value="Glyco_hydro_2"/>
</dbReference>
<feature type="domain" description="Glycosyl hydrolases family 2 sugar binding" evidence="6">
    <location>
        <begin position="105"/>
        <end position="200"/>
    </location>
</feature>
<dbReference type="EMBL" id="JAYGIL010000010">
    <property type="protein sequence ID" value="MEA5403317.1"/>
    <property type="molecule type" value="Genomic_DNA"/>
</dbReference>
<dbReference type="InterPro" id="IPR040605">
    <property type="entry name" value="Glyco_hydro2_dom5"/>
</dbReference>
<keyword evidence="10" id="KW-1185">Reference proteome</keyword>
<dbReference type="InterPro" id="IPR051913">
    <property type="entry name" value="GH2_Domain-Containing"/>
</dbReference>
<name>A0ABU5S494_9BACT</name>
<accession>A0ABU5S494</accession>
<evidence type="ECO:0000256" key="3">
    <source>
        <dbReference type="ARBA" id="ARBA00023295"/>
    </source>
</evidence>
<dbReference type="InterPro" id="IPR006102">
    <property type="entry name" value="Ig-like_GH2"/>
</dbReference>
<evidence type="ECO:0000256" key="1">
    <source>
        <dbReference type="ARBA" id="ARBA00007401"/>
    </source>
</evidence>
<dbReference type="Gene3D" id="2.60.40.10">
    <property type="entry name" value="Immunoglobulins"/>
    <property type="match status" value="3"/>
</dbReference>
<evidence type="ECO:0000256" key="2">
    <source>
        <dbReference type="ARBA" id="ARBA00022801"/>
    </source>
</evidence>
<dbReference type="InterPro" id="IPR036156">
    <property type="entry name" value="Beta-gal/glucu_dom_sf"/>
</dbReference>
<dbReference type="Proteomes" id="UP001303899">
    <property type="component" value="Unassembled WGS sequence"/>
</dbReference>
<dbReference type="PANTHER" id="PTHR42732:SF1">
    <property type="entry name" value="BETA-MANNOSIDASE"/>
    <property type="match status" value="1"/>
</dbReference>
<evidence type="ECO:0000259" key="8">
    <source>
        <dbReference type="Pfam" id="PF18565"/>
    </source>
</evidence>
<feature type="domain" description="Glycoside hydrolase family 2 immunoglobulin-like beta-sandwich" evidence="4">
    <location>
        <begin position="205"/>
        <end position="312"/>
    </location>
</feature>
<dbReference type="Pfam" id="PF02836">
    <property type="entry name" value="Glyco_hydro_2_C"/>
    <property type="match status" value="1"/>
</dbReference>
<keyword evidence="2 9" id="KW-0378">Hydrolase</keyword>
<evidence type="ECO:0000259" key="5">
    <source>
        <dbReference type="Pfam" id="PF02836"/>
    </source>
</evidence>
<dbReference type="SUPFAM" id="SSF49785">
    <property type="entry name" value="Galactose-binding domain-like"/>
    <property type="match status" value="1"/>
</dbReference>
<dbReference type="SUPFAM" id="SSF51445">
    <property type="entry name" value="(Trans)glycosidases"/>
    <property type="match status" value="1"/>
</dbReference>
<comment type="caution">
    <text evidence="9">The sequence shown here is derived from an EMBL/GenBank/DDBJ whole genome shotgun (WGS) entry which is preliminary data.</text>
</comment>
<dbReference type="Pfam" id="PF16355">
    <property type="entry name" value="DUF4982"/>
    <property type="match status" value="1"/>
</dbReference>
<dbReference type="PROSITE" id="PS00608">
    <property type="entry name" value="GLYCOSYL_HYDROL_F2_2"/>
    <property type="match status" value="1"/>
</dbReference>
<dbReference type="InterPro" id="IPR023232">
    <property type="entry name" value="Glyco_hydro_2_AS"/>
</dbReference>
<dbReference type="Gene3D" id="3.20.20.80">
    <property type="entry name" value="Glycosidases"/>
    <property type="match status" value="2"/>
</dbReference>
<dbReference type="InterPro" id="IPR032311">
    <property type="entry name" value="DUF4982"/>
</dbReference>
<feature type="domain" description="Glycoside hydrolase family 2 catalytic" evidence="5">
    <location>
        <begin position="320"/>
        <end position="585"/>
    </location>
</feature>
<dbReference type="Pfam" id="PF00703">
    <property type="entry name" value="Glyco_hydro_2"/>
    <property type="match status" value="1"/>
</dbReference>
<dbReference type="Pfam" id="PF18565">
    <property type="entry name" value="Glyco_hydro2_C5"/>
    <property type="match status" value="1"/>
</dbReference>
<feature type="domain" description="Glycoside hydrolase family 2" evidence="8">
    <location>
        <begin position="710"/>
        <end position="811"/>
    </location>
</feature>
<dbReference type="InterPro" id="IPR017853">
    <property type="entry name" value="GH"/>
</dbReference>
<protein>
    <submittedName>
        <fullName evidence="9">Glycoside hydrolase family 2 TIM barrel-domain containing protein</fullName>
    </submittedName>
</protein>
<evidence type="ECO:0000259" key="4">
    <source>
        <dbReference type="Pfam" id="PF00703"/>
    </source>
</evidence>
<proteinExistence type="inferred from homology"/>
<gene>
    <name evidence="9" type="ORF">VB776_10350</name>
</gene>
<feature type="domain" description="DUF4982" evidence="7">
    <location>
        <begin position="639"/>
        <end position="695"/>
    </location>
</feature>
<dbReference type="Pfam" id="PF02837">
    <property type="entry name" value="Glyco_hydro_2_N"/>
    <property type="match status" value="1"/>
</dbReference>
<comment type="similarity">
    <text evidence="1">Belongs to the glycosyl hydrolase 2 family.</text>
</comment>
<sequence length="816" mass="92125">MVSNKNLGAIIGGFIAPFLFLCHSSLAQGGKKTIESRRNIPFDNDWLFSKDKVANAQQIAFNDTQWRKLDIPHDWSIEDLPNQKKDTIIGPFDRKSMGSIFTGFTKGGTAWYRKKFKTDKVFQNKQVSIYFDGIYMNSDIWLNGHHLGNHPNGYTPFYYDLTPYLNSIGQENVLAIQVRNEGMNSRWYSGSGIYRHVSLIVTDATHIATWGVYITTPLIDKEKATVKIHTTIINERQKSQSLSLVAKIVAPNGKIVGQTTQQINKNSATEQQIIVSNPNLWTLEAPTLYTLISEIKEGNKIIDRVETPFGIRSIHVDAQNGFTLNGKRVLLKGGCVHHDNGPLGAAVIDRAEERKIEILKKNGFNAIRLSHNPPSKQFLDICDRLGMLVIDEAFDAWEKAKLPQDSHTFFKDWWQKDLDAMLLRDRNHPSIIMWSIGNEIPERVDSLQTAKKLVDRVHLIDPTRPVTEALCKFWDKPTYKWDTTANAFALLDVGGYNYEWQRYEADHEKYPNRIMVGSESLPKDALENWNLVEKHPYIIGDFVWTAFDYLGEASTGNATYDKMEKKVRLLKYPWFNAWCGDIDLVGNKKPQSYYRDVVWRNSPIEMAVHEPIADGMVENISDWGWPLEKRSWSWHGAEGKPLQVRVFSRASLVRLYLNNQLIDEQKIAPNSITARFQVPYQAGTLKAVNVENGIETQSVVLKTVGVANKIRLIADRTKIKASRNDLSFVAVEVVDENNQVVPTANVAIQFSISGEGELTGVGSASPTEMASFQQPVRNTTNGKCLAILRPTGKKGNIVLKAYSNGLAATQIVISVQ</sequence>
<dbReference type="PANTHER" id="PTHR42732">
    <property type="entry name" value="BETA-GALACTOSIDASE"/>
    <property type="match status" value="1"/>
</dbReference>
<dbReference type="Gene3D" id="2.60.120.260">
    <property type="entry name" value="Galactose-binding domain-like"/>
    <property type="match status" value="1"/>
</dbReference>
<dbReference type="GO" id="GO:0016787">
    <property type="term" value="F:hydrolase activity"/>
    <property type="evidence" value="ECO:0007669"/>
    <property type="project" value="UniProtKB-KW"/>
</dbReference>
<evidence type="ECO:0000259" key="7">
    <source>
        <dbReference type="Pfam" id="PF16355"/>
    </source>
</evidence>
<evidence type="ECO:0000313" key="10">
    <source>
        <dbReference type="Proteomes" id="UP001303899"/>
    </source>
</evidence>
<reference evidence="9 10" key="1">
    <citation type="submission" date="2023-12" db="EMBL/GenBank/DDBJ databases">
        <title>Novel species of the genus Arcicella isolated from rivers.</title>
        <authorList>
            <person name="Lu H."/>
        </authorList>
    </citation>
    <scope>NUCLEOTIDE SEQUENCE [LARGE SCALE GENOMIC DNA]</scope>
    <source>
        <strain evidence="9 10">DC2W</strain>
    </source>
</reference>
<dbReference type="PRINTS" id="PR00132">
    <property type="entry name" value="GLHYDRLASE2"/>
</dbReference>
<evidence type="ECO:0000259" key="6">
    <source>
        <dbReference type="Pfam" id="PF02837"/>
    </source>
</evidence>
<evidence type="ECO:0000313" key="9">
    <source>
        <dbReference type="EMBL" id="MEA5403317.1"/>
    </source>
</evidence>
<keyword evidence="3" id="KW-0326">Glycosidase</keyword>